<gene>
    <name evidence="4" type="ORF">FKW44_020135</name>
</gene>
<dbReference type="GO" id="GO:1990904">
    <property type="term" value="C:ribonucleoprotein complex"/>
    <property type="evidence" value="ECO:0007669"/>
    <property type="project" value="TreeGrafter"/>
</dbReference>
<organism evidence="4 5">
    <name type="scientific">Caligus rogercresseyi</name>
    <name type="common">Sea louse</name>
    <dbReference type="NCBI Taxonomy" id="217165"/>
    <lineage>
        <taxon>Eukaryota</taxon>
        <taxon>Metazoa</taxon>
        <taxon>Ecdysozoa</taxon>
        <taxon>Arthropoda</taxon>
        <taxon>Crustacea</taxon>
        <taxon>Multicrustacea</taxon>
        <taxon>Hexanauplia</taxon>
        <taxon>Copepoda</taxon>
        <taxon>Siphonostomatoida</taxon>
        <taxon>Caligidae</taxon>
        <taxon>Caligus</taxon>
    </lineage>
</organism>
<dbReference type="OrthoDB" id="5135119at2759"/>
<feature type="region of interest" description="Disordered" evidence="2">
    <location>
        <begin position="168"/>
        <end position="192"/>
    </location>
</feature>
<feature type="compositionally biased region" description="Basic and acidic residues" evidence="2">
    <location>
        <begin position="168"/>
        <end position="177"/>
    </location>
</feature>
<dbReference type="PANTHER" id="PTHR22997">
    <property type="entry name" value="PIH1 DOMAIN-CONTAINING PROTEIN 1"/>
    <property type="match status" value="1"/>
</dbReference>
<dbReference type="GO" id="GO:0097255">
    <property type="term" value="C:R2TP complex"/>
    <property type="evidence" value="ECO:0007669"/>
    <property type="project" value="TreeGrafter"/>
</dbReference>
<dbReference type="Pfam" id="PF18201">
    <property type="entry name" value="PIH1_CS"/>
    <property type="match status" value="1"/>
</dbReference>
<dbReference type="PANTHER" id="PTHR22997:SF0">
    <property type="entry name" value="PIH1 DOMAIN-CONTAINING PROTEIN 1"/>
    <property type="match status" value="1"/>
</dbReference>
<dbReference type="EMBL" id="CP045903">
    <property type="protein sequence ID" value="QQP39299.1"/>
    <property type="molecule type" value="Genomic_DNA"/>
</dbReference>
<dbReference type="AlphaFoldDB" id="A0A7T8GWU3"/>
<sequence length="279" mass="31341">MSSNNRSGTCFQPMKLEVDDSILARNLSIIQNNDADLLSQPKRLPLSTTPSLLPDSYEGSSIETQNVGGRKVFINLCLVHEIPPAPHISEQELISVIEEDNYESTYREKDKSSEPCLVSDVAINAPWFHEVVHGSPVFTAFLINILKKKNYHGKLSRHRIQKREKKIHEITDEHTKSSNDAQKPKALPGTKKKPSAFKMYKVEGNLLLAEIHLPGIVSSNEISLDLGEDRIKLESNRSFSSSNYALDVFLPLFISPDNVLAEYHPKTSLLKISMPILKK</sequence>
<evidence type="ECO:0000313" key="4">
    <source>
        <dbReference type="EMBL" id="QQP39299.1"/>
    </source>
</evidence>
<dbReference type="GO" id="GO:0000492">
    <property type="term" value="P:box C/D snoRNP assembly"/>
    <property type="evidence" value="ECO:0007669"/>
    <property type="project" value="TreeGrafter"/>
</dbReference>
<name>A0A7T8GWU3_CALRO</name>
<reference evidence="5" key="1">
    <citation type="submission" date="2021-01" db="EMBL/GenBank/DDBJ databases">
        <title>Caligus Genome Assembly.</title>
        <authorList>
            <person name="Gallardo-Escarate C."/>
        </authorList>
    </citation>
    <scope>NUCLEOTIDE SEQUENCE [LARGE SCALE GENOMIC DNA]</scope>
</reference>
<keyword evidence="5" id="KW-1185">Reference proteome</keyword>
<protein>
    <submittedName>
        <fullName evidence="4">PIH1 domain containing 1 (Silurana)</fullName>
    </submittedName>
</protein>
<feature type="domain" description="PIH1D1/2/3 CS-like" evidence="3">
    <location>
        <begin position="207"/>
        <end position="277"/>
    </location>
</feature>
<dbReference type="GO" id="GO:0006364">
    <property type="term" value="P:rRNA processing"/>
    <property type="evidence" value="ECO:0007669"/>
    <property type="project" value="TreeGrafter"/>
</dbReference>
<proteinExistence type="inferred from homology"/>
<evidence type="ECO:0000256" key="1">
    <source>
        <dbReference type="ARBA" id="ARBA00008511"/>
    </source>
</evidence>
<accession>A0A7T8GWU3</accession>
<evidence type="ECO:0000313" key="5">
    <source>
        <dbReference type="Proteomes" id="UP000595437"/>
    </source>
</evidence>
<dbReference type="InterPro" id="IPR041442">
    <property type="entry name" value="PIH1D1/2/3_CS-like"/>
</dbReference>
<comment type="similarity">
    <text evidence="1">Belongs to the PIH1 family.</text>
</comment>
<dbReference type="InterPro" id="IPR050734">
    <property type="entry name" value="PIH1/Kintoun_subfamily"/>
</dbReference>
<evidence type="ECO:0000259" key="3">
    <source>
        <dbReference type="Pfam" id="PF18201"/>
    </source>
</evidence>
<evidence type="ECO:0000256" key="2">
    <source>
        <dbReference type="SAM" id="MobiDB-lite"/>
    </source>
</evidence>
<dbReference type="GO" id="GO:0005737">
    <property type="term" value="C:cytoplasm"/>
    <property type="evidence" value="ECO:0007669"/>
    <property type="project" value="TreeGrafter"/>
</dbReference>
<dbReference type="Proteomes" id="UP000595437">
    <property type="component" value="Chromosome 14"/>
</dbReference>